<evidence type="ECO:0000313" key="3">
    <source>
        <dbReference type="EMBL" id="AEH88036.1"/>
    </source>
</evidence>
<name>F7YG05_MESOW</name>
<evidence type="ECO:0000313" key="4">
    <source>
        <dbReference type="Proteomes" id="UP000001623"/>
    </source>
</evidence>
<keyword evidence="2" id="KW-0732">Signal</keyword>
<dbReference type="AlphaFoldDB" id="F7YG05"/>
<feature type="chain" id="PRO_5003372585" evidence="2">
    <location>
        <begin position="19"/>
        <end position="302"/>
    </location>
</feature>
<sequence>MRVLFFALFMALVPQLVAADPVKQGGQDEQTKPEQHQQTAPSPPPVSQPPVENADKPGNSNPPCEPGQDNRSSDLCAQWKAADAAQQSANWTTIGAVLGFFTFAAAVAAAKFARDAAIHTEAGAIAANQALAQAENTSKLELRAYLNVIPNGINPLKKRRNVIGHILIRNVGQSIAQNVRTFVRLTISEDRDWVTPATDSSSSKASGALVPSGEIGKGSYGVIATSEIAATIEPRRYAYVWGAVFYDDGFNQPRATRFCHRYNCESAESPVMSVGNTGRFITGEWSIDPSIARYHEHGNDAD</sequence>
<organism evidence="3 4">
    <name type="scientific">Mesorhizobium opportunistum (strain LMG 24607 / HAMBI 3007 / WSM2075)</name>
    <dbReference type="NCBI Taxonomy" id="536019"/>
    <lineage>
        <taxon>Bacteria</taxon>
        <taxon>Pseudomonadati</taxon>
        <taxon>Pseudomonadota</taxon>
        <taxon>Alphaproteobacteria</taxon>
        <taxon>Hyphomicrobiales</taxon>
        <taxon>Phyllobacteriaceae</taxon>
        <taxon>Mesorhizobium</taxon>
    </lineage>
</organism>
<dbReference type="Proteomes" id="UP000001623">
    <property type="component" value="Chromosome"/>
</dbReference>
<reference evidence="3 4" key="1">
    <citation type="submission" date="2010-10" db="EMBL/GenBank/DDBJ databases">
        <title>Complete sequence of Mesorhizobium opportunistum WSM2075.</title>
        <authorList>
            <consortium name="US DOE Joint Genome Institute"/>
            <person name="Lucas S."/>
            <person name="Copeland A."/>
            <person name="Lapidus A."/>
            <person name="Cheng J.-F."/>
            <person name="Bruce D."/>
            <person name="Goodwin L."/>
            <person name="Pitluck S."/>
            <person name="Chertkov O."/>
            <person name="Misra M."/>
            <person name="Detter J.C."/>
            <person name="Han C."/>
            <person name="Tapia R."/>
            <person name="Land M."/>
            <person name="Hauser L."/>
            <person name="Kyrpides N."/>
            <person name="Ovchinnikova G."/>
            <person name="Mavrommatis K.M."/>
            <person name="Tiwari R.P."/>
            <person name="Howieson J.G."/>
            <person name="O'Hara G.W."/>
            <person name="Nandasena K.G."/>
            <person name="Woyke T."/>
        </authorList>
    </citation>
    <scope>NUCLEOTIDE SEQUENCE [LARGE SCALE GENOMIC DNA]</scope>
    <source>
        <strain evidence="4">LMG 24607 / HAMBI 3007 / WSM2075</strain>
    </source>
</reference>
<dbReference type="KEGG" id="mop:Mesop_3594"/>
<evidence type="ECO:0000256" key="1">
    <source>
        <dbReference type="SAM" id="MobiDB-lite"/>
    </source>
</evidence>
<gene>
    <name evidence="3" type="ordered locus">Mesop_3594</name>
</gene>
<proteinExistence type="predicted"/>
<dbReference type="EMBL" id="CP002279">
    <property type="protein sequence ID" value="AEH88036.1"/>
    <property type="molecule type" value="Genomic_DNA"/>
</dbReference>
<protein>
    <submittedName>
        <fullName evidence="3">Uncharacterized protein</fullName>
    </submittedName>
</protein>
<accession>F7YG05</accession>
<dbReference type="HOGENOM" id="CLU_920728_0_0_5"/>
<feature type="signal peptide" evidence="2">
    <location>
        <begin position="1"/>
        <end position="18"/>
    </location>
</feature>
<evidence type="ECO:0000256" key="2">
    <source>
        <dbReference type="SAM" id="SignalP"/>
    </source>
</evidence>
<feature type="region of interest" description="Disordered" evidence="1">
    <location>
        <begin position="23"/>
        <end position="75"/>
    </location>
</feature>